<evidence type="ECO:0000313" key="3">
    <source>
        <dbReference type="Proteomes" id="UP000640531"/>
    </source>
</evidence>
<evidence type="ECO:0000313" key="2">
    <source>
        <dbReference type="EMBL" id="MBD2569841.1"/>
    </source>
</evidence>
<protein>
    <submittedName>
        <fullName evidence="2">IS701 family transposase</fullName>
    </submittedName>
</protein>
<gene>
    <name evidence="2" type="ORF">H6G59_18460</name>
</gene>
<dbReference type="PANTHER" id="PTHR33627">
    <property type="entry name" value="TRANSPOSASE"/>
    <property type="match status" value="1"/>
</dbReference>
<dbReference type="Pfam" id="PF13546">
    <property type="entry name" value="DDE_5"/>
    <property type="match status" value="1"/>
</dbReference>
<dbReference type="NCBIfam" id="NF033540">
    <property type="entry name" value="transpos_IS701"/>
    <property type="match status" value="1"/>
</dbReference>
<organism evidence="2 3">
    <name type="scientific">Anabaena lutea FACHB-196</name>
    <dbReference type="NCBI Taxonomy" id="2692881"/>
    <lineage>
        <taxon>Bacteria</taxon>
        <taxon>Bacillati</taxon>
        <taxon>Cyanobacteriota</taxon>
        <taxon>Cyanophyceae</taxon>
        <taxon>Nostocales</taxon>
        <taxon>Nostocaceae</taxon>
        <taxon>Anabaena</taxon>
    </lineage>
</organism>
<comment type="caution">
    <text evidence="2">The sequence shown here is derived from an EMBL/GenBank/DDBJ whole genome shotgun (WGS) entry which is preliminary data.</text>
</comment>
<dbReference type="RefSeq" id="WP_190717006.1">
    <property type="nucleotide sequence ID" value="NZ_JACJST010000018.1"/>
</dbReference>
<dbReference type="Proteomes" id="UP000640531">
    <property type="component" value="Unassembled WGS sequence"/>
</dbReference>
<accession>A0ABR8FJ86</accession>
<dbReference type="InterPro" id="IPR012337">
    <property type="entry name" value="RNaseH-like_sf"/>
</dbReference>
<name>A0ABR8FJ86_9NOST</name>
<keyword evidence="3" id="KW-1185">Reference proteome</keyword>
<reference evidence="2 3" key="1">
    <citation type="journal article" date="2020" name="ISME J.">
        <title>Comparative genomics reveals insights into cyanobacterial evolution and habitat adaptation.</title>
        <authorList>
            <person name="Chen M.Y."/>
            <person name="Teng W.K."/>
            <person name="Zhao L."/>
            <person name="Hu C.X."/>
            <person name="Zhou Y.K."/>
            <person name="Han B.P."/>
            <person name="Song L.R."/>
            <person name="Shu W.S."/>
        </authorList>
    </citation>
    <scope>NUCLEOTIDE SEQUENCE [LARGE SCALE GENOMIC DNA]</scope>
    <source>
        <strain evidence="2 3">FACHB-196</strain>
    </source>
</reference>
<dbReference type="InterPro" id="IPR039365">
    <property type="entry name" value="IS701-like"/>
</dbReference>
<feature type="domain" description="Transposase IS701-like DDE" evidence="1">
    <location>
        <begin position="32"/>
        <end position="228"/>
    </location>
</feature>
<dbReference type="EMBL" id="JACJST010000018">
    <property type="protein sequence ID" value="MBD2569841.1"/>
    <property type="molecule type" value="Genomic_DNA"/>
</dbReference>
<dbReference type="InterPro" id="IPR038721">
    <property type="entry name" value="IS701-like_DDE_dom"/>
</dbReference>
<dbReference type="SUPFAM" id="SSF53098">
    <property type="entry name" value="Ribonuclease H-like"/>
    <property type="match status" value="1"/>
</dbReference>
<dbReference type="PANTHER" id="PTHR33627:SF1">
    <property type="entry name" value="TRANSPOSASE"/>
    <property type="match status" value="1"/>
</dbReference>
<proteinExistence type="predicted"/>
<sequence length="372" mass="43719">MTQPRIPNTTVSFIDNYCTVYQKFFPEVKSYEAFKQLHLGMTAEIKRKTLPAIAKAVGLINEESLVYFLTESPWSIEEIRKQRLEIILQKLGGKEIVLILDETGDKKKGKTTDYVDRQYIGNLGKIENGIVSVNAYGIWQGITFPLLFKVYKPKKRLKENDIYKTKTQLVAEIITELQEMGLKLELVLADSLYEESETFLSILNQYKLPFIMAIRSNHAVLMPNEQRVKVNKWKEFERIFTNSKSTNCYMREIIFGKRRNWRYWQITTDKNNLPDNSTWYVMTNLSDAPPSVIGNNYGLMTWIEYGFKQYKNQLGWADFRCTDYHQIERWWEIVSSAFLMISLQFSGINQPENTSNDYSDKNLLLKLRQHPW</sequence>
<evidence type="ECO:0000259" key="1">
    <source>
        <dbReference type="Pfam" id="PF13546"/>
    </source>
</evidence>